<dbReference type="STRING" id="7102.A0A2A4K5Z4"/>
<dbReference type="GO" id="GO:0016020">
    <property type="term" value="C:membrane"/>
    <property type="evidence" value="ECO:0007669"/>
    <property type="project" value="UniProtKB-SubCell"/>
</dbReference>
<dbReference type="Pfam" id="PF00858">
    <property type="entry name" value="ASC"/>
    <property type="match status" value="1"/>
</dbReference>
<protein>
    <submittedName>
        <fullName evidence="14">Uncharacterized protein</fullName>
    </submittedName>
</protein>
<evidence type="ECO:0000256" key="10">
    <source>
        <dbReference type="ARBA" id="ARBA00023201"/>
    </source>
</evidence>
<evidence type="ECO:0000256" key="1">
    <source>
        <dbReference type="ARBA" id="ARBA00004141"/>
    </source>
</evidence>
<evidence type="ECO:0000256" key="5">
    <source>
        <dbReference type="ARBA" id="ARBA00022692"/>
    </source>
</evidence>
<keyword evidence="10 12" id="KW-0739">Sodium transport</keyword>
<keyword evidence="6 13" id="KW-1133">Transmembrane helix</keyword>
<sequence>MLKITVKEKPTFKKKRDNYARKLKTQKLINYLQSEFRSSTTHGLAYIANTEIHWFERIFWAACFIISCAIIFVLLTSQYTRLVEAPIVNSVEKDYLNWNVSYPAIVLCPVTKIDDEIFAYYINETLNRTGYNLETYYSAIMSVSLEALNVLDLPPPEILEVSMIHSKHLAHNCFNCPQLINPEEYATVAVDLFKKFKNTTLQQQPNWPITVDTTMTEMGLCHIINSNVAILDDPTKWSDSSVAYAKNNIELSVHDIDFFVQLLNYTDVFKIYTVSPDEVILIGTPALTFETEGFLSFGVQITSTRASEDIKDIPLQLHHERICNLAELECLLEHKKQITTLSTYNETMGRFENIEDLPRSFRDCGCLGNCEEDVFKNDRETYLPQEAMNRVRVSVSAFPKVRVMREIIFSFYDLFYHERICNLAELECLLEHKKQITTLSTYNETMGRFENIEDLPRSFRDCGCLGNCEEDVFKNDRETYLPQEAMNRVRVSVSAFPKVRVMREIIFSFYDLFCKYSRFATFLGQIKHRRVAIATGPASMDPYYPPILKD</sequence>
<evidence type="ECO:0000256" key="9">
    <source>
        <dbReference type="ARBA" id="ARBA00023136"/>
    </source>
</evidence>
<proteinExistence type="inferred from homology"/>
<comment type="similarity">
    <text evidence="2 12">Belongs to the amiloride-sensitive sodium channel (TC 1.A.6) family.</text>
</comment>
<dbReference type="EMBL" id="NWSH01000145">
    <property type="protein sequence ID" value="PCG79092.1"/>
    <property type="molecule type" value="Genomic_DNA"/>
</dbReference>
<organism evidence="14">
    <name type="scientific">Heliothis virescens</name>
    <name type="common">Tobacco budworm moth</name>
    <dbReference type="NCBI Taxonomy" id="7102"/>
    <lineage>
        <taxon>Eukaryota</taxon>
        <taxon>Metazoa</taxon>
        <taxon>Ecdysozoa</taxon>
        <taxon>Arthropoda</taxon>
        <taxon>Hexapoda</taxon>
        <taxon>Insecta</taxon>
        <taxon>Pterygota</taxon>
        <taxon>Neoptera</taxon>
        <taxon>Endopterygota</taxon>
        <taxon>Lepidoptera</taxon>
        <taxon>Glossata</taxon>
        <taxon>Ditrysia</taxon>
        <taxon>Noctuoidea</taxon>
        <taxon>Noctuidae</taxon>
        <taxon>Heliothinae</taxon>
        <taxon>Heliothis</taxon>
    </lineage>
</organism>
<keyword evidence="11 12" id="KW-0407">Ion channel</keyword>
<comment type="caution">
    <text evidence="14">The sequence shown here is derived from an EMBL/GenBank/DDBJ whole genome shotgun (WGS) entry which is preliminary data.</text>
</comment>
<dbReference type="AlphaFoldDB" id="A0A2A4K5Z4"/>
<evidence type="ECO:0000256" key="8">
    <source>
        <dbReference type="ARBA" id="ARBA00023065"/>
    </source>
</evidence>
<reference evidence="14" key="1">
    <citation type="submission" date="2017-09" db="EMBL/GenBank/DDBJ databases">
        <title>Contemporary evolution of a Lepidopteran species, Heliothis virescens, in response to modern agricultural practices.</title>
        <authorList>
            <person name="Fritz M.L."/>
            <person name="Deyonke A.M."/>
            <person name="Papanicolaou A."/>
            <person name="Micinski S."/>
            <person name="Westbrook J."/>
            <person name="Gould F."/>
        </authorList>
    </citation>
    <scope>NUCLEOTIDE SEQUENCE [LARGE SCALE GENOMIC DNA]</scope>
    <source>
        <strain evidence="14">HvINT-</strain>
        <tissue evidence="14">Whole body</tissue>
    </source>
</reference>
<keyword evidence="8 12" id="KW-0406">Ion transport</keyword>
<evidence type="ECO:0000256" key="13">
    <source>
        <dbReference type="SAM" id="Phobius"/>
    </source>
</evidence>
<evidence type="ECO:0000313" key="14">
    <source>
        <dbReference type="EMBL" id="PCG79092.1"/>
    </source>
</evidence>
<name>A0A2A4K5Z4_HELVI</name>
<dbReference type="InterPro" id="IPR001873">
    <property type="entry name" value="ENaC"/>
</dbReference>
<keyword evidence="9 13" id="KW-0472">Membrane</keyword>
<accession>A0A2A4K5Z4</accession>
<evidence type="ECO:0000256" key="4">
    <source>
        <dbReference type="ARBA" id="ARBA00022461"/>
    </source>
</evidence>
<feature type="transmembrane region" description="Helical" evidence="13">
    <location>
        <begin position="58"/>
        <end position="79"/>
    </location>
</feature>
<keyword evidence="4 12" id="KW-0894">Sodium channel</keyword>
<evidence type="ECO:0000256" key="3">
    <source>
        <dbReference type="ARBA" id="ARBA00022448"/>
    </source>
</evidence>
<evidence type="ECO:0000256" key="6">
    <source>
        <dbReference type="ARBA" id="ARBA00022989"/>
    </source>
</evidence>
<evidence type="ECO:0000256" key="11">
    <source>
        <dbReference type="ARBA" id="ARBA00023303"/>
    </source>
</evidence>
<comment type="subcellular location">
    <subcellularLocation>
        <location evidence="1">Membrane</location>
        <topology evidence="1">Multi-pass membrane protein</topology>
    </subcellularLocation>
</comment>
<evidence type="ECO:0000256" key="12">
    <source>
        <dbReference type="RuleBase" id="RU000679"/>
    </source>
</evidence>
<evidence type="ECO:0000256" key="2">
    <source>
        <dbReference type="ARBA" id="ARBA00007193"/>
    </source>
</evidence>
<dbReference type="GO" id="GO:0005272">
    <property type="term" value="F:sodium channel activity"/>
    <property type="evidence" value="ECO:0007669"/>
    <property type="project" value="UniProtKB-KW"/>
</dbReference>
<evidence type="ECO:0000256" key="7">
    <source>
        <dbReference type="ARBA" id="ARBA00023053"/>
    </source>
</evidence>
<keyword evidence="3 12" id="KW-0813">Transport</keyword>
<gene>
    <name evidence="14" type="ORF">B5V51_2107</name>
</gene>
<keyword evidence="5 12" id="KW-0812">Transmembrane</keyword>
<keyword evidence="7" id="KW-0915">Sodium</keyword>